<keyword evidence="6" id="KW-1185">Reference proteome</keyword>
<proteinExistence type="predicted"/>
<dbReference type="InterPro" id="IPR024096">
    <property type="entry name" value="NO_sig/Golgi_transp_ligand-bd"/>
</dbReference>
<feature type="domain" description="Methyl-accepting transducer" evidence="4">
    <location>
        <begin position="318"/>
        <end position="575"/>
    </location>
</feature>
<feature type="transmembrane region" description="Helical" evidence="3">
    <location>
        <begin position="203"/>
        <end position="222"/>
    </location>
</feature>
<dbReference type="PROSITE" id="PS50111">
    <property type="entry name" value="CHEMOTAXIS_TRANSDUC_2"/>
    <property type="match status" value="1"/>
</dbReference>
<reference evidence="5 6" key="1">
    <citation type="submission" date="2021-01" db="EMBL/GenBank/DDBJ databases">
        <title>Genomic Encyclopedia of Type Strains, Phase IV (KMG-IV): sequencing the most valuable type-strain genomes for metagenomic binning, comparative biology and taxonomic classification.</title>
        <authorList>
            <person name="Goeker M."/>
        </authorList>
    </citation>
    <scope>NUCLEOTIDE SEQUENCE [LARGE SCALE GENOMIC DNA]</scope>
    <source>
        <strain evidence="5 6">DSM 25890</strain>
    </source>
</reference>
<dbReference type="InterPro" id="IPR011644">
    <property type="entry name" value="Heme_NO-bd"/>
</dbReference>
<name>A0ABS2NQL4_9FIRM</name>
<dbReference type="RefSeq" id="WP_204402184.1">
    <property type="nucleotide sequence ID" value="NZ_JAFBEE010000010.1"/>
</dbReference>
<accession>A0ABS2NQL4</accession>
<dbReference type="SUPFAM" id="SSF58104">
    <property type="entry name" value="Methyl-accepting chemotaxis protein (MCP) signaling domain"/>
    <property type="match status" value="1"/>
</dbReference>
<dbReference type="Gene3D" id="1.10.287.950">
    <property type="entry name" value="Methyl-accepting chemotaxis protein"/>
    <property type="match status" value="1"/>
</dbReference>
<keyword evidence="3" id="KW-1133">Transmembrane helix</keyword>
<dbReference type="InterPro" id="IPR038158">
    <property type="entry name" value="H-NOX_domain_sf"/>
</dbReference>
<feature type="transmembrane region" description="Helical" evidence="3">
    <location>
        <begin position="228"/>
        <end position="249"/>
    </location>
</feature>
<dbReference type="PANTHER" id="PTHR32089:SF112">
    <property type="entry name" value="LYSOZYME-LIKE PROTEIN-RELATED"/>
    <property type="match status" value="1"/>
</dbReference>
<dbReference type="InterPro" id="IPR004089">
    <property type="entry name" value="MCPsignal_dom"/>
</dbReference>
<dbReference type="Gene3D" id="3.90.1520.10">
    <property type="entry name" value="H-NOX domain"/>
    <property type="match status" value="1"/>
</dbReference>
<evidence type="ECO:0000313" key="5">
    <source>
        <dbReference type="EMBL" id="MBM7615232.1"/>
    </source>
</evidence>
<dbReference type="SUPFAM" id="SSF111126">
    <property type="entry name" value="Ligand-binding domain in the NO signalling and Golgi transport"/>
    <property type="match status" value="1"/>
</dbReference>
<dbReference type="PANTHER" id="PTHR32089">
    <property type="entry name" value="METHYL-ACCEPTING CHEMOTAXIS PROTEIN MCPB"/>
    <property type="match status" value="1"/>
</dbReference>
<evidence type="ECO:0000256" key="1">
    <source>
        <dbReference type="ARBA" id="ARBA00023224"/>
    </source>
</evidence>
<keyword evidence="3" id="KW-0472">Membrane</keyword>
<gene>
    <name evidence="5" type="ORF">JOC73_001794</name>
</gene>
<evidence type="ECO:0000256" key="2">
    <source>
        <dbReference type="PROSITE-ProRule" id="PRU00284"/>
    </source>
</evidence>
<dbReference type="SMART" id="SM00283">
    <property type="entry name" value="MA"/>
    <property type="match status" value="1"/>
</dbReference>
<evidence type="ECO:0000256" key="3">
    <source>
        <dbReference type="SAM" id="Phobius"/>
    </source>
</evidence>
<dbReference type="EMBL" id="JAFBEE010000010">
    <property type="protein sequence ID" value="MBM7615232.1"/>
    <property type="molecule type" value="Genomic_DNA"/>
</dbReference>
<evidence type="ECO:0000313" key="6">
    <source>
        <dbReference type="Proteomes" id="UP001314796"/>
    </source>
</evidence>
<dbReference type="Pfam" id="PF07700">
    <property type="entry name" value="HNOB"/>
    <property type="match status" value="1"/>
</dbReference>
<keyword evidence="1 2" id="KW-0807">Transducer</keyword>
<dbReference type="Proteomes" id="UP001314796">
    <property type="component" value="Unassembled WGS sequence"/>
</dbReference>
<protein>
    <submittedName>
        <fullName evidence="5">Methyl-accepting chemotaxis protein</fullName>
    </submittedName>
</protein>
<keyword evidence="3" id="KW-0812">Transmembrane</keyword>
<comment type="caution">
    <text evidence="5">The sequence shown here is derived from an EMBL/GenBank/DDBJ whole genome shotgun (WGS) entry which is preliminary data.</text>
</comment>
<evidence type="ECO:0000259" key="4">
    <source>
        <dbReference type="PROSITE" id="PS50111"/>
    </source>
</evidence>
<sequence>MKGTIVSTWLNSLRSLFGDEIVSRAVQSIHWNKERMISPLEDIPDDEIFEVFNFIAKETKQSPKDIWRKVGQQNINSFQKWFPSYFERYSLKGFLMMMDDVHTQLTKMIKGANPPRLLAKEVGDKEIEITYISKRGLFDYFLGLLEGSSAYFNEKLDFNVLESGKTEDNRPFMKVHLRFEKSPDRIINATASKFMGLRIFRSIPIKVSLFPTLLLVLLLGVFNRDAGWTINGLLSIATFASVALGAHIVTKPLKHIEEDLIQLKELDFASKSILRSNDTTEEIINHLNAAKVAVKKDFLFLKGGTDDMDNYLREFSLITENMRELSDSISTVVHEVAMSATSQAMETENAVGILDQYITTLNQIVQEETEGKDRLEMSVEQLKGSYQSIQSVNHMINSVKENFDSVNQQGKDLSQQASKIMEISSTVEQIADQTNLLALNAAIEAARAGEAGRGFTVVAEEIRKLAESSKVSVQHINDNLLYFIEQINKFVHEISEQHHQLENSNATLHKVTEDSEASTAEIIDVSNVIVRLIGQLSYETERLTGVVENVHSLAAIAQENSASSEEMSASVTQYSEQVKDLTDHITQFEALISNFKTELKKYKI</sequence>
<dbReference type="Pfam" id="PF00015">
    <property type="entry name" value="MCPsignal"/>
    <property type="match status" value="1"/>
</dbReference>
<organism evidence="5 6">
    <name type="scientific">Alkaliphilus hydrothermalis</name>
    <dbReference type="NCBI Taxonomy" id="1482730"/>
    <lineage>
        <taxon>Bacteria</taxon>
        <taxon>Bacillati</taxon>
        <taxon>Bacillota</taxon>
        <taxon>Clostridia</taxon>
        <taxon>Peptostreptococcales</taxon>
        <taxon>Natronincolaceae</taxon>
        <taxon>Alkaliphilus</taxon>
    </lineage>
</organism>